<evidence type="ECO:0000313" key="1">
    <source>
        <dbReference type="EMBL" id="SFS98602.1"/>
    </source>
</evidence>
<organism evidence="1 2">
    <name type="scientific">Marininema halotolerans</name>
    <dbReference type="NCBI Taxonomy" id="1155944"/>
    <lineage>
        <taxon>Bacteria</taxon>
        <taxon>Bacillati</taxon>
        <taxon>Bacillota</taxon>
        <taxon>Bacilli</taxon>
        <taxon>Bacillales</taxon>
        <taxon>Thermoactinomycetaceae</taxon>
        <taxon>Marininema</taxon>
    </lineage>
</organism>
<dbReference type="RefSeq" id="WP_091839139.1">
    <property type="nucleotide sequence ID" value="NZ_FPAA01000015.1"/>
</dbReference>
<dbReference type="AlphaFoldDB" id="A0A1I6UB07"/>
<proteinExistence type="predicted"/>
<gene>
    <name evidence="1" type="ORF">SAMN05444972_1159</name>
</gene>
<evidence type="ECO:0000313" key="2">
    <source>
        <dbReference type="Proteomes" id="UP000198660"/>
    </source>
</evidence>
<sequence>MSSNNFLVSVCNDIRIQRFIPAIGTSGPEVLRFCLGVVGDVGGSAGFVVPFLEVKALFDRTFGAAWNNRLLLERGETPPKSVFPPRFLNFSPSIEEFARVVGDTFAPLMKKLFNANLQFVRVIPITDPVLVDSSATYFIRKAPTQNVKVKTKK</sequence>
<dbReference type="Proteomes" id="UP000198660">
    <property type="component" value="Unassembled WGS sequence"/>
</dbReference>
<dbReference type="EMBL" id="FPAA01000015">
    <property type="protein sequence ID" value="SFS98602.1"/>
    <property type="molecule type" value="Genomic_DNA"/>
</dbReference>
<accession>A0A1I6UB07</accession>
<protein>
    <submittedName>
        <fullName evidence="1">Uncharacterized protein</fullName>
    </submittedName>
</protein>
<reference evidence="2" key="1">
    <citation type="submission" date="2016-10" db="EMBL/GenBank/DDBJ databases">
        <authorList>
            <person name="Varghese N."/>
            <person name="Submissions S."/>
        </authorList>
    </citation>
    <scope>NUCLEOTIDE SEQUENCE [LARGE SCALE GENOMIC DNA]</scope>
    <source>
        <strain evidence="2">DSM 45789</strain>
    </source>
</reference>
<dbReference type="SUPFAM" id="SSF55620">
    <property type="entry name" value="Tetrahydrobiopterin biosynthesis enzymes-like"/>
    <property type="match status" value="1"/>
</dbReference>
<name>A0A1I6UB07_9BACL</name>
<keyword evidence="2" id="KW-1185">Reference proteome</keyword>